<organism evidence="2 3">
    <name type="scientific">Macrolepiota fuliginosa MF-IS2</name>
    <dbReference type="NCBI Taxonomy" id="1400762"/>
    <lineage>
        <taxon>Eukaryota</taxon>
        <taxon>Fungi</taxon>
        <taxon>Dikarya</taxon>
        <taxon>Basidiomycota</taxon>
        <taxon>Agaricomycotina</taxon>
        <taxon>Agaricomycetes</taxon>
        <taxon>Agaricomycetidae</taxon>
        <taxon>Agaricales</taxon>
        <taxon>Agaricineae</taxon>
        <taxon>Agaricaceae</taxon>
        <taxon>Macrolepiota</taxon>
    </lineage>
</organism>
<protein>
    <submittedName>
        <fullName evidence="2">Uncharacterized protein</fullName>
    </submittedName>
</protein>
<feature type="compositionally biased region" description="Polar residues" evidence="1">
    <location>
        <begin position="478"/>
        <end position="493"/>
    </location>
</feature>
<feature type="compositionally biased region" description="Basic and acidic residues" evidence="1">
    <location>
        <begin position="418"/>
        <end position="427"/>
    </location>
</feature>
<accession>A0A9P5XFS3</accession>
<evidence type="ECO:0000313" key="2">
    <source>
        <dbReference type="EMBL" id="KAF9449549.1"/>
    </source>
</evidence>
<dbReference type="OrthoDB" id="201656at2759"/>
<feature type="compositionally biased region" description="Polar residues" evidence="1">
    <location>
        <begin position="313"/>
        <end position="324"/>
    </location>
</feature>
<dbReference type="Gene3D" id="3.90.180.10">
    <property type="entry name" value="Medium-chain alcohol dehydrogenases, catalytic domain"/>
    <property type="match status" value="1"/>
</dbReference>
<feature type="compositionally biased region" description="Low complexity" evidence="1">
    <location>
        <begin position="87"/>
        <end position="107"/>
    </location>
</feature>
<name>A0A9P5XFS3_9AGAR</name>
<feature type="compositionally biased region" description="Basic and acidic residues" evidence="1">
    <location>
        <begin position="988"/>
        <end position="1000"/>
    </location>
</feature>
<feature type="compositionally biased region" description="Gly residues" evidence="1">
    <location>
        <begin position="1334"/>
        <end position="1346"/>
    </location>
</feature>
<feature type="region of interest" description="Disordered" evidence="1">
    <location>
        <begin position="13"/>
        <end position="163"/>
    </location>
</feature>
<proteinExistence type="predicted"/>
<dbReference type="Proteomes" id="UP000807342">
    <property type="component" value="Unassembled WGS sequence"/>
</dbReference>
<feature type="compositionally biased region" description="Low complexity" evidence="1">
    <location>
        <begin position="554"/>
        <end position="570"/>
    </location>
</feature>
<dbReference type="SUPFAM" id="SSF50129">
    <property type="entry name" value="GroES-like"/>
    <property type="match status" value="1"/>
</dbReference>
<dbReference type="InterPro" id="IPR011032">
    <property type="entry name" value="GroES-like_sf"/>
</dbReference>
<feature type="compositionally biased region" description="Polar residues" evidence="1">
    <location>
        <begin position="337"/>
        <end position="356"/>
    </location>
</feature>
<feature type="compositionally biased region" description="Polar residues" evidence="1">
    <location>
        <begin position="437"/>
        <end position="448"/>
    </location>
</feature>
<dbReference type="EMBL" id="MU151127">
    <property type="protein sequence ID" value="KAF9449549.1"/>
    <property type="molecule type" value="Genomic_DNA"/>
</dbReference>
<feature type="compositionally biased region" description="Low complexity" evidence="1">
    <location>
        <begin position="1467"/>
        <end position="1480"/>
    </location>
</feature>
<evidence type="ECO:0000256" key="1">
    <source>
        <dbReference type="SAM" id="MobiDB-lite"/>
    </source>
</evidence>
<feature type="region of interest" description="Disordered" evidence="1">
    <location>
        <begin position="977"/>
        <end position="1033"/>
    </location>
</feature>
<feature type="compositionally biased region" description="Basic and acidic residues" evidence="1">
    <location>
        <begin position="595"/>
        <end position="612"/>
    </location>
</feature>
<feature type="region of interest" description="Disordered" evidence="1">
    <location>
        <begin position="732"/>
        <end position="751"/>
    </location>
</feature>
<feature type="compositionally biased region" description="Polar residues" evidence="1">
    <location>
        <begin position="393"/>
        <end position="404"/>
    </location>
</feature>
<evidence type="ECO:0000313" key="3">
    <source>
        <dbReference type="Proteomes" id="UP000807342"/>
    </source>
</evidence>
<feature type="region of interest" description="Disordered" evidence="1">
    <location>
        <begin position="1322"/>
        <end position="1348"/>
    </location>
</feature>
<feature type="compositionally biased region" description="Polar residues" evidence="1">
    <location>
        <begin position="1004"/>
        <end position="1031"/>
    </location>
</feature>
<feature type="region of interest" description="Disordered" evidence="1">
    <location>
        <begin position="393"/>
        <end position="498"/>
    </location>
</feature>
<feature type="compositionally biased region" description="Low complexity" evidence="1">
    <location>
        <begin position="363"/>
        <end position="376"/>
    </location>
</feature>
<feature type="compositionally biased region" description="Basic residues" evidence="1">
    <location>
        <begin position="701"/>
        <end position="711"/>
    </location>
</feature>
<feature type="compositionally biased region" description="Polar residues" evidence="1">
    <location>
        <begin position="1388"/>
        <end position="1402"/>
    </location>
</feature>
<feature type="compositionally biased region" description="Low complexity" evidence="1">
    <location>
        <begin position="134"/>
        <end position="143"/>
    </location>
</feature>
<dbReference type="Gene3D" id="3.40.50.720">
    <property type="entry name" value="NAD(P)-binding Rossmann-like Domain"/>
    <property type="match status" value="1"/>
</dbReference>
<feature type="compositionally biased region" description="Low complexity" evidence="1">
    <location>
        <begin position="712"/>
        <end position="722"/>
    </location>
</feature>
<dbReference type="PANTHER" id="PTHR11695">
    <property type="entry name" value="ALCOHOL DEHYDROGENASE RELATED"/>
    <property type="match status" value="1"/>
</dbReference>
<dbReference type="GO" id="GO:0005739">
    <property type="term" value="C:mitochondrion"/>
    <property type="evidence" value="ECO:0007669"/>
    <property type="project" value="TreeGrafter"/>
</dbReference>
<feature type="region of interest" description="Disordered" evidence="1">
    <location>
        <begin position="1385"/>
        <end position="1404"/>
    </location>
</feature>
<reference evidence="2" key="1">
    <citation type="submission" date="2020-11" db="EMBL/GenBank/DDBJ databases">
        <authorList>
            <consortium name="DOE Joint Genome Institute"/>
            <person name="Ahrendt S."/>
            <person name="Riley R."/>
            <person name="Andreopoulos W."/>
            <person name="Labutti K."/>
            <person name="Pangilinan J."/>
            <person name="Ruiz-Duenas F.J."/>
            <person name="Barrasa J.M."/>
            <person name="Sanchez-Garcia M."/>
            <person name="Camarero S."/>
            <person name="Miyauchi S."/>
            <person name="Serrano A."/>
            <person name="Linde D."/>
            <person name="Babiker R."/>
            <person name="Drula E."/>
            <person name="Ayuso-Fernandez I."/>
            <person name="Pacheco R."/>
            <person name="Padilla G."/>
            <person name="Ferreira P."/>
            <person name="Barriuso J."/>
            <person name="Kellner H."/>
            <person name="Castanera R."/>
            <person name="Alfaro M."/>
            <person name="Ramirez L."/>
            <person name="Pisabarro A.G."/>
            <person name="Kuo A."/>
            <person name="Tritt A."/>
            <person name="Lipzen A."/>
            <person name="He G."/>
            <person name="Yan M."/>
            <person name="Ng V."/>
            <person name="Cullen D."/>
            <person name="Martin F."/>
            <person name="Rosso M.-N."/>
            <person name="Henrissat B."/>
            <person name="Hibbett D."/>
            <person name="Martinez A.T."/>
            <person name="Grigoriev I.V."/>
        </authorList>
    </citation>
    <scope>NUCLEOTIDE SEQUENCE</scope>
    <source>
        <strain evidence="2">MF-IS2</strain>
    </source>
</reference>
<feature type="compositionally biased region" description="Low complexity" evidence="1">
    <location>
        <begin position="465"/>
        <end position="477"/>
    </location>
</feature>
<feature type="region of interest" description="Disordered" evidence="1">
    <location>
        <begin position="1461"/>
        <end position="1493"/>
    </location>
</feature>
<feature type="compositionally biased region" description="Polar residues" evidence="1">
    <location>
        <begin position="13"/>
        <end position="31"/>
    </location>
</feature>
<feature type="compositionally biased region" description="Pro residues" evidence="1">
    <location>
        <begin position="294"/>
        <end position="305"/>
    </location>
</feature>
<feature type="region of interest" description="Disordered" evidence="1">
    <location>
        <begin position="554"/>
        <end position="724"/>
    </location>
</feature>
<feature type="region of interest" description="Disordered" evidence="1">
    <location>
        <begin position="211"/>
        <end position="376"/>
    </location>
</feature>
<keyword evidence="3" id="KW-1185">Reference proteome</keyword>
<feature type="compositionally biased region" description="Polar residues" evidence="1">
    <location>
        <begin position="270"/>
        <end position="290"/>
    </location>
</feature>
<feature type="region of interest" description="Disordered" evidence="1">
    <location>
        <begin position="903"/>
        <end position="945"/>
    </location>
</feature>
<sequence>MTKPTLLQALLNRPSQSYAFPQEKQSLSDGQQAVARISTDPQGQSMATPGASSASIDKAYNSSRQRKQTSSIDTSSRPSMDFQGPKTHVSSSSHASQSSSVVSTATSYISTRLPPSPPPPPTKDHISELVPKPNNSRNNISSNPDSAPQQPTGAAVNTRRLNPGGLVQNYSYEEDEDVDDESAQDIFYTPNSSPRASFASSISIPMSYATAATTTTPRKTSRRSLRGGTLTQEHSLPYSVINEAPEDDKNLGRTQRQTDALPSLSKKNTKASPSNNPTSKGPSVGITSTEPTPSRTPAPTLPSPPSTRIAVPSTRTPSRSNSLNRGRPTADPRSGLTHGSTGSIGRVQGQSTTSQGRAKATVSVASSGSSMSSNSLDGHSLVFSDLTSEATRATTLSPDGNDSGNALKKEYGSAGADATKRWVDKTASDAAKATTTPMTSNTALTTPPQKRRPNKSHTYNGLGVGSTSVSTGTSLSTPALTNPNHYQQYQYQSRNRDNKAPSVMMSMTAVLEAAEEDELYRNGSKKGDVGSPAWKTRQLLKQHMSGSGKNSVVNTGPNAGAGPPAGVNAASKGKGKERAGIDNYVGSGGGSNGRAEARASSLEKGKGRERDYYPTPYTRHQPITSSPLAPPKPLPALGHPPTRNNSFLQVPLLSRPKLAHRRSRSLGAESMPMYQRSDSPTPSRLPGTSSSHQQDSDLPRSHKHTRAHSISRSHGASSSTSANTETVDLTAVPHSSGELPSKGTAGYTSLVLPRAPPPLNLDSSTSRNGYGYGKSLIGGGSGKVDLTKDGLAQTTMASVEVVRGLGGIVGRTGLKGMFNFPLVRRKTIPVKFGLGAGTSEDGGHGVDGGPGGAGGTTVLGFTSYRRPPEYVSSGGVLVQVWAVGVDGIDGKLVGVRMAHGGGGGDNVNGIPPSPASTGSTDPDPEAAGGLPKRDGNGARPAGADQRVADRMQDLEEEIDKPKMKGMGLGRSLSLRERLSRSVSLGRSAGKEQRERQRSPDKPSQAATLKTSSGPQSLEKQNKNAASGNATRTVPGVGYVPGRSFVGRVVECGWEVRDEIVRKGDWVVGLLDIKRCGALTEFIVVDRHRIHRIPHPRMPDPVTGILPPTFSPPLSVASSSTPTQHSLTLEELALIPLCGIPAYRAVRTFMYAFTSTRDNPSLSSVGGTSDMAKHRHVGTDATSNFAAYNTMISRLNLGDHENGRRRRALVLKGHDGIGAIAVQMLVLRGWRVCVHVPFIASPPNVPTTSAIAEGFMEEVEERIRKWGAEEVIFDDGEVVGSDEGRGAVVRVIDGLREDGDVFDAVLDTVGGKDVRAAAEKLLRSPGRRVDPDESGNGGGRNGKGPAKGLGQFTTVVGDSPERAIPSAGDLFRAGLRSLKFGGGGGGGSTILSTERGSSENVSVRSHEEKGGKVGYAWVNISQDVDWEGKGVGETIGSIMELALEYGIKPWVGTEYAIINGTGPTNSRPGTPSLATTPTPTAAGGGATNSRLDPGHWEGKRIFPFEKAPDIFVSGGALTSGGTVVVKIAT</sequence>
<feature type="compositionally biased region" description="Polar residues" evidence="1">
    <location>
        <begin position="39"/>
        <end position="78"/>
    </location>
</feature>
<dbReference type="PANTHER" id="PTHR11695:SF294">
    <property type="entry name" value="RETICULON-4-INTERACTING PROTEIN 1, MITOCHONDRIAL"/>
    <property type="match status" value="1"/>
</dbReference>
<feature type="compositionally biased region" description="Polar residues" evidence="1">
    <location>
        <begin position="676"/>
        <end position="693"/>
    </location>
</feature>
<dbReference type="InterPro" id="IPR050700">
    <property type="entry name" value="YIM1/Zinc_Alcohol_DH_Fams"/>
</dbReference>
<gene>
    <name evidence="2" type="ORF">P691DRAFT_812211</name>
</gene>
<comment type="caution">
    <text evidence="2">The sequence shown here is derived from an EMBL/GenBank/DDBJ whole genome shotgun (WGS) entry which is preliminary data.</text>
</comment>